<sequence>MHVIFTKLYARITHRITSKSLMKVVNHYQLSVERSERKSFSSSSLTGLSRHDHNFTVKCESRRLYFPCFVQSIPRRVSELLRVKGDLHDIKRYPMTFGSLV</sequence>
<keyword evidence="2" id="KW-1185">Reference proteome</keyword>
<protein>
    <submittedName>
        <fullName evidence="1">Uncharacterized protein</fullName>
    </submittedName>
</protein>
<accession>A0A4Y2GXU1</accession>
<evidence type="ECO:0000313" key="1">
    <source>
        <dbReference type="EMBL" id="GBM58852.1"/>
    </source>
</evidence>
<dbReference type="EMBL" id="BGPR01001651">
    <property type="protein sequence ID" value="GBM58852.1"/>
    <property type="molecule type" value="Genomic_DNA"/>
</dbReference>
<gene>
    <name evidence="1" type="ORF">AVEN_261764_1</name>
</gene>
<evidence type="ECO:0000313" key="2">
    <source>
        <dbReference type="Proteomes" id="UP000499080"/>
    </source>
</evidence>
<comment type="caution">
    <text evidence="1">The sequence shown here is derived from an EMBL/GenBank/DDBJ whole genome shotgun (WGS) entry which is preliminary data.</text>
</comment>
<organism evidence="1 2">
    <name type="scientific">Araneus ventricosus</name>
    <name type="common">Orbweaver spider</name>
    <name type="synonym">Epeira ventricosa</name>
    <dbReference type="NCBI Taxonomy" id="182803"/>
    <lineage>
        <taxon>Eukaryota</taxon>
        <taxon>Metazoa</taxon>
        <taxon>Ecdysozoa</taxon>
        <taxon>Arthropoda</taxon>
        <taxon>Chelicerata</taxon>
        <taxon>Arachnida</taxon>
        <taxon>Araneae</taxon>
        <taxon>Araneomorphae</taxon>
        <taxon>Entelegynae</taxon>
        <taxon>Araneoidea</taxon>
        <taxon>Araneidae</taxon>
        <taxon>Araneus</taxon>
    </lineage>
</organism>
<reference evidence="1 2" key="1">
    <citation type="journal article" date="2019" name="Sci. Rep.">
        <title>Orb-weaving spider Araneus ventricosus genome elucidates the spidroin gene catalogue.</title>
        <authorList>
            <person name="Kono N."/>
            <person name="Nakamura H."/>
            <person name="Ohtoshi R."/>
            <person name="Moran D.A.P."/>
            <person name="Shinohara A."/>
            <person name="Yoshida Y."/>
            <person name="Fujiwara M."/>
            <person name="Mori M."/>
            <person name="Tomita M."/>
            <person name="Arakawa K."/>
        </authorList>
    </citation>
    <scope>NUCLEOTIDE SEQUENCE [LARGE SCALE GENOMIC DNA]</scope>
</reference>
<dbReference type="Proteomes" id="UP000499080">
    <property type="component" value="Unassembled WGS sequence"/>
</dbReference>
<name>A0A4Y2GXU1_ARAVE</name>
<dbReference type="AlphaFoldDB" id="A0A4Y2GXU1"/>
<proteinExistence type="predicted"/>